<dbReference type="EMBL" id="SOQX01000002">
    <property type="protein sequence ID" value="TDY02844.1"/>
    <property type="molecule type" value="Genomic_DNA"/>
</dbReference>
<organism evidence="1 2">
    <name type="scientific">Thiohalophilus thiocyanatoxydans</name>
    <dbReference type="NCBI Taxonomy" id="381308"/>
    <lineage>
        <taxon>Bacteria</taxon>
        <taxon>Pseudomonadati</taxon>
        <taxon>Pseudomonadota</taxon>
        <taxon>Gammaproteobacteria</taxon>
        <taxon>Thiohalomonadales</taxon>
        <taxon>Thiohalophilaceae</taxon>
        <taxon>Thiohalophilus</taxon>
    </lineage>
</organism>
<dbReference type="Proteomes" id="UP000294914">
    <property type="component" value="Unassembled WGS sequence"/>
</dbReference>
<sequence length="153" mass="18014">MRSLLINHSYLGVGELFAPWRRLDQLLHPYRHVHNTPYLGRDFQVRWTERAERALQAGASPMLVEMQLYFSCMVKKRVLFHQAAEQSADDAITINPSLKVVLRSVEAQWCDPQEFARNYPARRTFDNPAIKKVTPRRLDIDYRQGQWQGEFQL</sequence>
<name>A0A4R8IR87_9GAMM</name>
<dbReference type="RefSeq" id="WP_134082104.1">
    <property type="nucleotide sequence ID" value="NZ_SOQX01000002.1"/>
</dbReference>
<gene>
    <name evidence="1" type="ORF">EDC23_1228</name>
</gene>
<keyword evidence="2" id="KW-1185">Reference proteome</keyword>
<dbReference type="AlphaFoldDB" id="A0A4R8IR87"/>
<proteinExistence type="predicted"/>
<comment type="caution">
    <text evidence="1">The sequence shown here is derived from an EMBL/GenBank/DDBJ whole genome shotgun (WGS) entry which is preliminary data.</text>
</comment>
<protein>
    <submittedName>
        <fullName evidence="1">Uncharacterized protein</fullName>
    </submittedName>
</protein>
<evidence type="ECO:0000313" key="1">
    <source>
        <dbReference type="EMBL" id="TDY02844.1"/>
    </source>
</evidence>
<accession>A0A4R8IR87</accession>
<evidence type="ECO:0000313" key="2">
    <source>
        <dbReference type="Proteomes" id="UP000294914"/>
    </source>
</evidence>
<dbReference type="OrthoDB" id="8564048at2"/>
<reference evidence="1 2" key="1">
    <citation type="submission" date="2019-03" db="EMBL/GenBank/DDBJ databases">
        <title>Genomic Encyclopedia of Type Strains, Phase IV (KMG-IV): sequencing the most valuable type-strain genomes for metagenomic binning, comparative biology and taxonomic classification.</title>
        <authorList>
            <person name="Goeker M."/>
        </authorList>
    </citation>
    <scope>NUCLEOTIDE SEQUENCE [LARGE SCALE GENOMIC DNA]</scope>
    <source>
        <strain evidence="1 2">DSM 16326</strain>
    </source>
</reference>